<evidence type="ECO:0000256" key="6">
    <source>
        <dbReference type="SAM" id="Phobius"/>
    </source>
</evidence>
<evidence type="ECO:0000256" key="3">
    <source>
        <dbReference type="ARBA" id="ARBA00022692"/>
    </source>
</evidence>
<dbReference type="PANTHER" id="PTHR40277:SF1">
    <property type="entry name" value="BLL5419 PROTEIN"/>
    <property type="match status" value="1"/>
</dbReference>
<reference evidence="7 8" key="1">
    <citation type="submission" date="2024-08" db="EMBL/GenBank/DDBJ databases">
        <title>Whole-genome sequencing of halo(alkali)philic microorganisms from hypersaline lakes.</title>
        <authorList>
            <person name="Sorokin D.Y."/>
            <person name="Merkel A.Y."/>
            <person name="Messina E."/>
            <person name="Yakimov M."/>
        </authorList>
    </citation>
    <scope>NUCLEOTIDE SEQUENCE [LARGE SCALE GENOMIC DNA]</scope>
    <source>
        <strain evidence="7 8">Cl-TMA</strain>
    </source>
</reference>
<comment type="caution">
    <text evidence="7">The sequence shown here is derived from an EMBL/GenBank/DDBJ whole genome shotgun (WGS) entry which is preliminary data.</text>
</comment>
<keyword evidence="3 6" id="KW-0812">Transmembrane</keyword>
<gene>
    <name evidence="7" type="ORF">ACERLL_09890</name>
</gene>
<dbReference type="PANTHER" id="PTHR40277">
    <property type="entry name" value="BLL5419 PROTEIN"/>
    <property type="match status" value="1"/>
</dbReference>
<evidence type="ECO:0000313" key="7">
    <source>
        <dbReference type="EMBL" id="MFA9461134.1"/>
    </source>
</evidence>
<feature type="transmembrane region" description="Helical" evidence="6">
    <location>
        <begin position="115"/>
        <end position="137"/>
    </location>
</feature>
<proteinExistence type="predicted"/>
<dbReference type="InterPro" id="IPR022791">
    <property type="entry name" value="L-PG_synthase/AglD"/>
</dbReference>
<evidence type="ECO:0000256" key="1">
    <source>
        <dbReference type="ARBA" id="ARBA00004651"/>
    </source>
</evidence>
<evidence type="ECO:0000256" key="4">
    <source>
        <dbReference type="ARBA" id="ARBA00022989"/>
    </source>
</evidence>
<evidence type="ECO:0000313" key="8">
    <source>
        <dbReference type="Proteomes" id="UP001575181"/>
    </source>
</evidence>
<keyword evidence="2" id="KW-1003">Cell membrane</keyword>
<evidence type="ECO:0000256" key="5">
    <source>
        <dbReference type="ARBA" id="ARBA00023136"/>
    </source>
</evidence>
<evidence type="ECO:0000256" key="2">
    <source>
        <dbReference type="ARBA" id="ARBA00022475"/>
    </source>
</evidence>
<sequence length="289" mass="30386">MSAAAKLLARLAFLAGALYLLLNAVDLPALKQALSRASPLWLGVALILFNASQVLSAGRLQVLLHPVGAVPRYLEQLRLYYAGMFCNLYLPGGIGGDGLKAYWLKRRFGVGLGSLIRALLLDRASGLAALLALACLLGTVWSGAWYWLLLGLGGLLVYPALADRLFPRFRGTAPRALALSLGIQGLQGGSAWALMQALDLDGVIYLLLFFLSGIAALAPVTVGGLGARELIYLYGLSWTGHPPGGGIALGLFFFAITGLSSLAGWPQTGRFLRTHKAGESDAAARGGTP</sequence>
<dbReference type="EMBL" id="JBGUAW010000006">
    <property type="protein sequence ID" value="MFA9461134.1"/>
    <property type="molecule type" value="Genomic_DNA"/>
</dbReference>
<organism evidence="7 8">
    <name type="scientific">Thiohalorhabdus methylotrophus</name>
    <dbReference type="NCBI Taxonomy" id="3242694"/>
    <lineage>
        <taxon>Bacteria</taxon>
        <taxon>Pseudomonadati</taxon>
        <taxon>Pseudomonadota</taxon>
        <taxon>Gammaproteobacteria</taxon>
        <taxon>Thiohalorhabdales</taxon>
        <taxon>Thiohalorhabdaceae</taxon>
        <taxon>Thiohalorhabdus</taxon>
    </lineage>
</organism>
<dbReference type="RefSeq" id="WP_373655920.1">
    <property type="nucleotide sequence ID" value="NZ_JBGUAW010000006.1"/>
</dbReference>
<feature type="transmembrane region" description="Helical" evidence="6">
    <location>
        <begin position="144"/>
        <end position="161"/>
    </location>
</feature>
<dbReference type="Pfam" id="PF03706">
    <property type="entry name" value="LPG_synthase_TM"/>
    <property type="match status" value="1"/>
</dbReference>
<keyword evidence="8" id="KW-1185">Reference proteome</keyword>
<feature type="transmembrane region" description="Helical" evidence="6">
    <location>
        <begin position="202"/>
        <end position="227"/>
    </location>
</feature>
<dbReference type="Proteomes" id="UP001575181">
    <property type="component" value="Unassembled WGS sequence"/>
</dbReference>
<protein>
    <submittedName>
        <fullName evidence="7">Lysylphosphatidylglycerol synthase transmembrane domain-containing protein</fullName>
    </submittedName>
</protein>
<feature type="transmembrane region" description="Helical" evidence="6">
    <location>
        <begin position="79"/>
        <end position="103"/>
    </location>
</feature>
<keyword evidence="5 6" id="KW-0472">Membrane</keyword>
<name>A0ABV4TVJ2_9GAMM</name>
<comment type="subcellular location">
    <subcellularLocation>
        <location evidence="1">Cell membrane</location>
        <topology evidence="1">Multi-pass membrane protein</topology>
    </subcellularLocation>
</comment>
<accession>A0ABV4TVJ2</accession>
<feature type="transmembrane region" description="Helical" evidence="6">
    <location>
        <begin position="247"/>
        <end position="265"/>
    </location>
</feature>
<keyword evidence="4 6" id="KW-1133">Transmembrane helix</keyword>